<gene>
    <name evidence="2" type="ORF">EYF80_061374</name>
</gene>
<evidence type="ECO:0000256" key="1">
    <source>
        <dbReference type="SAM" id="MobiDB-lite"/>
    </source>
</evidence>
<proteinExistence type="predicted"/>
<reference evidence="2 3" key="1">
    <citation type="submission" date="2019-03" db="EMBL/GenBank/DDBJ databases">
        <title>First draft genome of Liparis tanakae, snailfish: a comprehensive survey of snailfish specific genes.</title>
        <authorList>
            <person name="Kim W."/>
            <person name="Song I."/>
            <person name="Jeong J.-H."/>
            <person name="Kim D."/>
            <person name="Kim S."/>
            <person name="Ryu S."/>
            <person name="Song J.Y."/>
            <person name="Lee S.K."/>
        </authorList>
    </citation>
    <scope>NUCLEOTIDE SEQUENCE [LARGE SCALE GENOMIC DNA]</scope>
    <source>
        <tissue evidence="2">Muscle</tissue>
    </source>
</reference>
<sequence>MSEVELFLHGSSCPTDPEGSTGAPPPSEAGCGAAEESEESEESVQRSCSQNPPTASGGHVLPREEEHVTGSYRLVRQRRGARVRWFRSG</sequence>
<evidence type="ECO:0000313" key="3">
    <source>
        <dbReference type="Proteomes" id="UP000314294"/>
    </source>
</evidence>
<dbReference type="Proteomes" id="UP000314294">
    <property type="component" value="Unassembled WGS sequence"/>
</dbReference>
<evidence type="ECO:0000313" key="2">
    <source>
        <dbReference type="EMBL" id="TNN28478.1"/>
    </source>
</evidence>
<name>A0A4Z2EIA8_9TELE</name>
<organism evidence="2 3">
    <name type="scientific">Liparis tanakae</name>
    <name type="common">Tanaka's snailfish</name>
    <dbReference type="NCBI Taxonomy" id="230148"/>
    <lineage>
        <taxon>Eukaryota</taxon>
        <taxon>Metazoa</taxon>
        <taxon>Chordata</taxon>
        <taxon>Craniata</taxon>
        <taxon>Vertebrata</taxon>
        <taxon>Euteleostomi</taxon>
        <taxon>Actinopterygii</taxon>
        <taxon>Neopterygii</taxon>
        <taxon>Teleostei</taxon>
        <taxon>Neoteleostei</taxon>
        <taxon>Acanthomorphata</taxon>
        <taxon>Eupercaria</taxon>
        <taxon>Perciformes</taxon>
        <taxon>Cottioidei</taxon>
        <taxon>Cottales</taxon>
        <taxon>Liparidae</taxon>
        <taxon>Liparis</taxon>
    </lineage>
</organism>
<dbReference type="AlphaFoldDB" id="A0A4Z2EIA8"/>
<dbReference type="EMBL" id="SRLO01006858">
    <property type="protein sequence ID" value="TNN28478.1"/>
    <property type="molecule type" value="Genomic_DNA"/>
</dbReference>
<feature type="region of interest" description="Disordered" evidence="1">
    <location>
        <begin position="1"/>
        <end position="67"/>
    </location>
</feature>
<feature type="compositionally biased region" description="Polar residues" evidence="1">
    <location>
        <begin position="45"/>
        <end position="54"/>
    </location>
</feature>
<accession>A0A4Z2EIA8</accession>
<protein>
    <submittedName>
        <fullName evidence="2">Uncharacterized protein</fullName>
    </submittedName>
</protein>
<comment type="caution">
    <text evidence="2">The sequence shown here is derived from an EMBL/GenBank/DDBJ whole genome shotgun (WGS) entry which is preliminary data.</text>
</comment>
<keyword evidence="3" id="KW-1185">Reference proteome</keyword>